<dbReference type="InterPro" id="IPR036754">
    <property type="entry name" value="YbaK/aa-tRNA-synt-asso_dom_sf"/>
</dbReference>
<sequence length="167" mass="17800">MLDRVVAYLRTHGVPFRLSSHPSPEPLPAVAHCVPPGGLAVETQVLVVGGQPAIACLPRGERLSLPELRHELRAEVIEGSPADLKPPYSQAGGQIPPLGGAMGALTLIDERLTSASAIVFTAFSPNDCIELSYDEFARLERPRVASFTIGGELPEHAEPQEPNKKVA</sequence>
<gene>
    <name evidence="1" type="ORF">BE17_22825</name>
</gene>
<organism evidence="1 2">
    <name type="scientific">Sorangium cellulosum</name>
    <name type="common">Polyangium cellulosum</name>
    <dbReference type="NCBI Taxonomy" id="56"/>
    <lineage>
        <taxon>Bacteria</taxon>
        <taxon>Pseudomonadati</taxon>
        <taxon>Myxococcota</taxon>
        <taxon>Polyangia</taxon>
        <taxon>Polyangiales</taxon>
        <taxon>Polyangiaceae</taxon>
        <taxon>Sorangium</taxon>
    </lineage>
</organism>
<evidence type="ECO:0000313" key="1">
    <source>
        <dbReference type="EMBL" id="KYF71165.1"/>
    </source>
</evidence>
<dbReference type="GO" id="GO:0002161">
    <property type="term" value="F:aminoacyl-tRNA deacylase activity"/>
    <property type="evidence" value="ECO:0007669"/>
    <property type="project" value="InterPro"/>
</dbReference>
<comment type="caution">
    <text evidence="1">The sequence shown here is derived from an EMBL/GenBank/DDBJ whole genome shotgun (WGS) entry which is preliminary data.</text>
</comment>
<dbReference type="Proteomes" id="UP000075635">
    <property type="component" value="Unassembled WGS sequence"/>
</dbReference>
<dbReference type="AlphaFoldDB" id="A0A150QT17"/>
<name>A0A150QT17_SORCE</name>
<dbReference type="EMBL" id="JEMB01003541">
    <property type="protein sequence ID" value="KYF71165.1"/>
    <property type="molecule type" value="Genomic_DNA"/>
</dbReference>
<dbReference type="Gene3D" id="3.90.960.10">
    <property type="entry name" value="YbaK/aminoacyl-tRNA synthetase-associated domain"/>
    <property type="match status" value="1"/>
</dbReference>
<accession>A0A150QT17</accession>
<evidence type="ECO:0000313" key="2">
    <source>
        <dbReference type="Proteomes" id="UP000075635"/>
    </source>
</evidence>
<proteinExistence type="predicted"/>
<dbReference type="SUPFAM" id="SSF55826">
    <property type="entry name" value="YbaK/ProRS associated domain"/>
    <property type="match status" value="1"/>
</dbReference>
<evidence type="ECO:0008006" key="3">
    <source>
        <dbReference type="Google" id="ProtNLM"/>
    </source>
</evidence>
<reference evidence="1 2" key="1">
    <citation type="submission" date="2014-02" db="EMBL/GenBank/DDBJ databases">
        <title>The small core and large imbalanced accessory genome model reveals a collaborative survival strategy of Sorangium cellulosum strains in nature.</title>
        <authorList>
            <person name="Han K."/>
            <person name="Peng R."/>
            <person name="Blom J."/>
            <person name="Li Y.-Z."/>
        </authorList>
    </citation>
    <scope>NUCLEOTIDE SEQUENCE [LARGE SCALE GENOMIC DNA]</scope>
    <source>
        <strain evidence="1 2">So0011-07</strain>
    </source>
</reference>
<protein>
    <recommendedName>
        <fullName evidence="3">YbaK/aminoacyl-tRNA synthetase-associated domain-containing protein</fullName>
    </recommendedName>
</protein>